<dbReference type="AlphaFoldDB" id="A0A9X1YFR8"/>
<keyword evidence="9 11" id="KW-0472">Membrane</keyword>
<evidence type="ECO:0000256" key="3">
    <source>
        <dbReference type="ARBA" id="ARBA00022452"/>
    </source>
</evidence>
<dbReference type="Proteomes" id="UP001139353">
    <property type="component" value="Unassembled WGS sequence"/>
</dbReference>
<keyword evidence="4" id="KW-0410">Iron transport</keyword>
<keyword evidence="6" id="KW-0408">Iron</keyword>
<evidence type="ECO:0000256" key="10">
    <source>
        <dbReference type="ARBA" id="ARBA00023237"/>
    </source>
</evidence>
<keyword evidence="7" id="KW-0406">Ion transport</keyword>
<sequence>MTTRAQKSRGSLATPIHLAVLAMLAATASAQAQTAQSPAAAASAADSSQEVTVTATKRTTTLQSTPLAVTPISAVELDKQHVQTISDVVHLVPSFQATTEGDHGVITMTMRGIGNDSAKTEYADPEVALFINGIYAPRAEGAASLLFDMQNIEVLRGPQGTLWGRNSTVGAVNMTTAPAELGSNFGDISGGLGSYNRYGARAAFNFALSDTFALRAAFVHEQHDGYVDYQNPKLPSLADQQTAYDAFNAANNAAAAAQGNPPPATKPYQPIDRNTFVQAGPKYDAQDQSAVRLSMLWKPTRDITWNASYEKFLDRGTPNMNLMQDPRPGEKFWSALISVAPYLDRDVNTFRSRVDWNLSDYLALDYVAGYSDFKGSGDFDQSGGATVPTSFTSGATVQEDRTNWSHYKNWSHELELQSRGTHDVDWILGLYYAAEDNGIRFDIPISNGTQQGTIGWQGSFIQPKETVASEAVFGQATWNLGSSLHLTGGARFTWDDRKNEGGINWGWSGTPAGQPIDPGTDPATSGLFGAGHNDGHYTGTKATWLARANYDVSKNFMAYASVSTGYKSGGLQDGGLHYGPETLTNYEVGTKNTLFDGTVHFNNSAYYEDFKDFQFSAPVTNPDGTHSLATSNAKGAKVYGVESELAAKVTPDDTVQLSAAYLHTELGYLLAGSNDYTLPACPDPKISKCLDVTGHRLPHSPTGSLQALLEHTFHLANGDTLSPRVSFHYESSSWLSVFNLGQGDLQKSYSRTDLGLRYQAMKQWYVDAYVQNVEDGRIKTNAQNSFGVWQSQYLAPRTFGVNVGLAF</sequence>
<evidence type="ECO:0000256" key="12">
    <source>
        <dbReference type="RuleBase" id="RU003357"/>
    </source>
</evidence>
<evidence type="ECO:0000256" key="7">
    <source>
        <dbReference type="ARBA" id="ARBA00023065"/>
    </source>
</evidence>
<keyword evidence="17" id="KW-1185">Reference proteome</keyword>
<keyword evidence="16" id="KW-0675">Receptor</keyword>
<evidence type="ECO:0000259" key="15">
    <source>
        <dbReference type="Pfam" id="PF07715"/>
    </source>
</evidence>
<evidence type="ECO:0000259" key="14">
    <source>
        <dbReference type="Pfam" id="PF00593"/>
    </source>
</evidence>
<protein>
    <submittedName>
        <fullName evidence="16">TonB-dependent receptor</fullName>
    </submittedName>
</protein>
<keyword evidence="5 11" id="KW-0812">Transmembrane</keyword>
<keyword evidence="13" id="KW-0732">Signal</keyword>
<evidence type="ECO:0000256" key="8">
    <source>
        <dbReference type="ARBA" id="ARBA00023077"/>
    </source>
</evidence>
<reference evidence="16" key="1">
    <citation type="submission" date="2021-11" db="EMBL/GenBank/DDBJ databases">
        <title>BS-T2-15 a new species belonging to the Comamonadaceae family isolated from the soil of a French oak forest.</title>
        <authorList>
            <person name="Mieszkin S."/>
            <person name="Alain K."/>
        </authorList>
    </citation>
    <scope>NUCLEOTIDE SEQUENCE</scope>
    <source>
        <strain evidence="16">BS-T2-15</strain>
    </source>
</reference>
<dbReference type="EMBL" id="JAJLJH010000001">
    <property type="protein sequence ID" value="MCK9685223.1"/>
    <property type="molecule type" value="Genomic_DNA"/>
</dbReference>
<dbReference type="InterPro" id="IPR012910">
    <property type="entry name" value="Plug_dom"/>
</dbReference>
<name>A0A9X1YFR8_9BURK</name>
<evidence type="ECO:0000313" key="16">
    <source>
        <dbReference type="EMBL" id="MCK9685223.1"/>
    </source>
</evidence>
<dbReference type="Pfam" id="PF00593">
    <property type="entry name" value="TonB_dep_Rec_b-barrel"/>
    <property type="match status" value="1"/>
</dbReference>
<dbReference type="GO" id="GO:0009279">
    <property type="term" value="C:cell outer membrane"/>
    <property type="evidence" value="ECO:0007669"/>
    <property type="project" value="UniProtKB-SubCell"/>
</dbReference>
<comment type="similarity">
    <text evidence="11 12">Belongs to the TonB-dependent receptor family.</text>
</comment>
<feature type="chain" id="PRO_5040755669" evidence="13">
    <location>
        <begin position="33"/>
        <end position="807"/>
    </location>
</feature>
<feature type="signal peptide" evidence="13">
    <location>
        <begin position="1"/>
        <end position="32"/>
    </location>
</feature>
<accession>A0A9X1YFR8</accession>
<keyword evidence="8 12" id="KW-0798">TonB box</keyword>
<evidence type="ECO:0000256" key="6">
    <source>
        <dbReference type="ARBA" id="ARBA00023004"/>
    </source>
</evidence>
<dbReference type="InterPro" id="IPR000531">
    <property type="entry name" value="Beta-barrel_TonB"/>
</dbReference>
<dbReference type="InterPro" id="IPR039426">
    <property type="entry name" value="TonB-dep_rcpt-like"/>
</dbReference>
<dbReference type="Pfam" id="PF07715">
    <property type="entry name" value="Plug"/>
    <property type="match status" value="1"/>
</dbReference>
<feature type="domain" description="TonB-dependent receptor plug" evidence="15">
    <location>
        <begin position="62"/>
        <end position="170"/>
    </location>
</feature>
<organism evidence="16 17">
    <name type="scientific">Scleromatobacter humisilvae</name>
    <dbReference type="NCBI Taxonomy" id="2897159"/>
    <lineage>
        <taxon>Bacteria</taxon>
        <taxon>Pseudomonadati</taxon>
        <taxon>Pseudomonadota</taxon>
        <taxon>Betaproteobacteria</taxon>
        <taxon>Burkholderiales</taxon>
        <taxon>Sphaerotilaceae</taxon>
        <taxon>Scleromatobacter</taxon>
    </lineage>
</organism>
<keyword evidence="2 11" id="KW-0813">Transport</keyword>
<dbReference type="Gene3D" id="2.40.170.20">
    <property type="entry name" value="TonB-dependent receptor, beta-barrel domain"/>
    <property type="match status" value="2"/>
</dbReference>
<dbReference type="PANTHER" id="PTHR32552:SF81">
    <property type="entry name" value="TONB-DEPENDENT OUTER MEMBRANE RECEPTOR"/>
    <property type="match status" value="1"/>
</dbReference>
<evidence type="ECO:0000256" key="1">
    <source>
        <dbReference type="ARBA" id="ARBA00004571"/>
    </source>
</evidence>
<evidence type="ECO:0000256" key="13">
    <source>
        <dbReference type="SAM" id="SignalP"/>
    </source>
</evidence>
<evidence type="ECO:0000256" key="2">
    <source>
        <dbReference type="ARBA" id="ARBA00022448"/>
    </source>
</evidence>
<comment type="caution">
    <text evidence="16">The sequence shown here is derived from an EMBL/GenBank/DDBJ whole genome shotgun (WGS) entry which is preliminary data.</text>
</comment>
<feature type="domain" description="TonB-dependent receptor-like beta-barrel" evidence="14">
    <location>
        <begin position="306"/>
        <end position="773"/>
    </location>
</feature>
<evidence type="ECO:0000256" key="9">
    <source>
        <dbReference type="ARBA" id="ARBA00023136"/>
    </source>
</evidence>
<dbReference type="SUPFAM" id="SSF56935">
    <property type="entry name" value="Porins"/>
    <property type="match status" value="1"/>
</dbReference>
<dbReference type="RefSeq" id="WP_275681231.1">
    <property type="nucleotide sequence ID" value="NZ_JAJLJH010000001.1"/>
</dbReference>
<evidence type="ECO:0000256" key="11">
    <source>
        <dbReference type="PROSITE-ProRule" id="PRU01360"/>
    </source>
</evidence>
<dbReference type="PROSITE" id="PS52016">
    <property type="entry name" value="TONB_DEPENDENT_REC_3"/>
    <property type="match status" value="1"/>
</dbReference>
<dbReference type="PANTHER" id="PTHR32552">
    <property type="entry name" value="FERRICHROME IRON RECEPTOR-RELATED"/>
    <property type="match status" value="1"/>
</dbReference>
<gene>
    <name evidence="16" type="ORF">LPC04_05795</name>
</gene>
<dbReference type="InterPro" id="IPR036942">
    <property type="entry name" value="Beta-barrel_TonB_sf"/>
</dbReference>
<comment type="subcellular location">
    <subcellularLocation>
        <location evidence="1 11">Cell outer membrane</location>
        <topology evidence="1 11">Multi-pass membrane protein</topology>
    </subcellularLocation>
</comment>
<keyword evidence="10 11" id="KW-0998">Cell outer membrane</keyword>
<proteinExistence type="inferred from homology"/>
<evidence type="ECO:0000256" key="5">
    <source>
        <dbReference type="ARBA" id="ARBA00022692"/>
    </source>
</evidence>
<evidence type="ECO:0000313" key="17">
    <source>
        <dbReference type="Proteomes" id="UP001139353"/>
    </source>
</evidence>
<dbReference type="GO" id="GO:0006826">
    <property type="term" value="P:iron ion transport"/>
    <property type="evidence" value="ECO:0007669"/>
    <property type="project" value="UniProtKB-KW"/>
</dbReference>
<keyword evidence="3 11" id="KW-1134">Transmembrane beta strand</keyword>
<evidence type="ECO:0000256" key="4">
    <source>
        <dbReference type="ARBA" id="ARBA00022496"/>
    </source>
</evidence>